<dbReference type="OrthoDB" id="6677046at2"/>
<feature type="transmembrane region" description="Helical" evidence="1">
    <location>
        <begin position="179"/>
        <end position="196"/>
    </location>
</feature>
<dbReference type="PATRIC" id="fig|1217706.3.peg.2137"/>
<keyword evidence="1" id="KW-0812">Transmembrane</keyword>
<dbReference type="Proteomes" id="UP000013173">
    <property type="component" value="Unassembled WGS sequence"/>
</dbReference>
<keyword evidence="1" id="KW-1133">Transmembrane helix</keyword>
<dbReference type="HOGENOM" id="CLU_938848_0_0_6"/>
<proteinExistence type="predicted"/>
<feature type="transmembrane region" description="Helical" evidence="1">
    <location>
        <begin position="105"/>
        <end position="132"/>
    </location>
</feature>
<feature type="transmembrane region" description="Helical" evidence="1">
    <location>
        <begin position="138"/>
        <end position="159"/>
    </location>
</feature>
<gene>
    <name evidence="2" type="ORF">F892_02196</name>
</gene>
<evidence type="ECO:0000256" key="1">
    <source>
        <dbReference type="SAM" id="Phobius"/>
    </source>
</evidence>
<feature type="transmembrane region" description="Helical" evidence="1">
    <location>
        <begin position="12"/>
        <end position="36"/>
    </location>
</feature>
<name>N9NPI8_9GAMM</name>
<protein>
    <submittedName>
        <fullName evidence="2">Uncharacterized protein</fullName>
    </submittedName>
</protein>
<keyword evidence="3" id="KW-1185">Reference proteome</keyword>
<dbReference type="RefSeq" id="WP_005258182.1">
    <property type="nucleotide sequence ID" value="NZ_BMDR01000010.1"/>
</dbReference>
<comment type="caution">
    <text evidence="2">The sequence shown here is derived from an EMBL/GenBank/DDBJ whole genome shotgun (WGS) entry which is preliminary data.</text>
</comment>
<reference evidence="2 3" key="1">
    <citation type="submission" date="2013-02" db="EMBL/GenBank/DDBJ databases">
        <title>The Genome Sequence of Acinetobacter sp. NIPH 2168.</title>
        <authorList>
            <consortium name="The Broad Institute Genome Sequencing Platform"/>
            <consortium name="The Broad Institute Genome Sequencing Center for Infectious Disease"/>
            <person name="Cerqueira G."/>
            <person name="Feldgarden M."/>
            <person name="Courvalin P."/>
            <person name="Perichon B."/>
            <person name="Grillot-Courvalin C."/>
            <person name="Clermont D."/>
            <person name="Rocha E."/>
            <person name="Yoon E.-J."/>
            <person name="Nemec A."/>
            <person name="Walker B."/>
            <person name="Young S.K."/>
            <person name="Zeng Q."/>
            <person name="Gargeya S."/>
            <person name="Fitzgerald M."/>
            <person name="Haas B."/>
            <person name="Abouelleil A."/>
            <person name="Alvarado L."/>
            <person name="Arachchi H.M."/>
            <person name="Berlin A.M."/>
            <person name="Chapman S.B."/>
            <person name="Dewar J."/>
            <person name="Goldberg J."/>
            <person name="Griggs A."/>
            <person name="Gujja S."/>
            <person name="Hansen M."/>
            <person name="Howarth C."/>
            <person name="Imamovic A."/>
            <person name="Larimer J."/>
            <person name="McCowan C."/>
            <person name="Murphy C."/>
            <person name="Neiman D."/>
            <person name="Pearson M."/>
            <person name="Priest M."/>
            <person name="Roberts A."/>
            <person name="Saif S."/>
            <person name="Shea T."/>
            <person name="Sisk P."/>
            <person name="Sykes S."/>
            <person name="Wortman J."/>
            <person name="Nusbaum C."/>
            <person name="Birren B."/>
        </authorList>
    </citation>
    <scope>NUCLEOTIDE SEQUENCE [LARGE SCALE GENOMIC DNA]</scope>
    <source>
        <strain evidence="2 3">NIPH 2168</strain>
    </source>
</reference>
<evidence type="ECO:0000313" key="3">
    <source>
        <dbReference type="Proteomes" id="UP000013173"/>
    </source>
</evidence>
<feature type="transmembrane region" description="Helical" evidence="1">
    <location>
        <begin position="56"/>
        <end position="85"/>
    </location>
</feature>
<dbReference type="AlphaFoldDB" id="N9NPI8"/>
<keyword evidence="1" id="KW-0472">Membrane</keyword>
<organism evidence="2 3">
    <name type="scientific">Acinetobacter vivianii</name>
    <dbReference type="NCBI Taxonomy" id="1776742"/>
    <lineage>
        <taxon>Bacteria</taxon>
        <taxon>Pseudomonadati</taxon>
        <taxon>Pseudomonadota</taxon>
        <taxon>Gammaproteobacteria</taxon>
        <taxon>Moraxellales</taxon>
        <taxon>Moraxellaceae</taxon>
        <taxon>Acinetobacter</taxon>
    </lineage>
</organism>
<evidence type="ECO:0000313" key="2">
    <source>
        <dbReference type="EMBL" id="ENX22953.1"/>
    </source>
</evidence>
<sequence length="296" mass="33966">MSSFSGFIILRLGAIVNVSTDIFKISLFFGIVLALFHFKEINYFPKDLTVGDGFLFILISCKFALMGAFFIGSLLIIGFFIFNFIKVLNALYKNSYKEFDRLMNFLLDFSFEKIMMFGVFVFIFPLSILFGVGFWGESWIGVLLFLANSFISYLFFYAFKKTKRDGALSGDKKYTQMSVALIFMITIPIYFYSIFMDDKKLTNFALSSLQENDKNAIYLVKKEHKDLFPENNTIEHGEYVILKNAQVVLRGFGRNALVSYMPINDKGVVSDHAEKVEVPNDGLQVKWKSSRENNNS</sequence>
<accession>N9NPI8</accession>
<dbReference type="EMBL" id="APRW01000009">
    <property type="protein sequence ID" value="ENX22953.1"/>
    <property type="molecule type" value="Genomic_DNA"/>
</dbReference>
<dbReference type="GeneID" id="303685081"/>